<proteinExistence type="predicted"/>
<gene>
    <name evidence="1" type="ORF">GT003_14445</name>
</gene>
<dbReference type="RefSeq" id="WP_161698868.1">
    <property type="nucleotide sequence ID" value="NZ_JAAAMU010000006.1"/>
</dbReference>
<keyword evidence="2" id="KW-1185">Reference proteome</keyword>
<dbReference type="EMBL" id="JAAAMU010000006">
    <property type="protein sequence ID" value="NBC70195.1"/>
    <property type="molecule type" value="Genomic_DNA"/>
</dbReference>
<protein>
    <submittedName>
        <fullName evidence="1">Uncharacterized protein</fullName>
    </submittedName>
</protein>
<accession>A0A7X4YPQ4</accession>
<dbReference type="OrthoDB" id="2971011at2"/>
<reference evidence="1 2" key="1">
    <citation type="submission" date="2020-01" db="EMBL/GenBank/DDBJ databases">
        <title>Paenibacillus soybeanensis sp. nov. isolated from the nodules of soybean (Glycine max(L.) Merr).</title>
        <authorList>
            <person name="Wang H."/>
        </authorList>
    </citation>
    <scope>NUCLEOTIDE SEQUENCE [LARGE SCALE GENOMIC DNA]</scope>
    <source>
        <strain evidence="1 2">DSM 23054</strain>
    </source>
</reference>
<evidence type="ECO:0000313" key="2">
    <source>
        <dbReference type="Proteomes" id="UP000558113"/>
    </source>
</evidence>
<dbReference type="AlphaFoldDB" id="A0A7X4YPQ4"/>
<name>A0A7X4YPQ4_9BACL</name>
<dbReference type="Proteomes" id="UP000558113">
    <property type="component" value="Unassembled WGS sequence"/>
</dbReference>
<comment type="caution">
    <text evidence="1">The sequence shown here is derived from an EMBL/GenBank/DDBJ whole genome shotgun (WGS) entry which is preliminary data.</text>
</comment>
<organism evidence="1 2">
    <name type="scientific">Paenibacillus sacheonensis</name>
    <dbReference type="NCBI Taxonomy" id="742054"/>
    <lineage>
        <taxon>Bacteria</taxon>
        <taxon>Bacillati</taxon>
        <taxon>Bacillota</taxon>
        <taxon>Bacilli</taxon>
        <taxon>Bacillales</taxon>
        <taxon>Paenibacillaceae</taxon>
        <taxon>Paenibacillus</taxon>
    </lineage>
</organism>
<sequence>MKVKIIVVLLLAISIFSIWYLTPKRYAKTIDGVYYQLGREGIIEPIRMHLDGKLQHHINGKKSFQGKVVFEGKQLPRLPKDVAELELYYGGENFTSLFASFQTTNAEGRKVPELFMYGSIYINDDFNAFTVKLIANDDARPWSESGGFMITAPAANRAEATMKSEQLIKDFNKKSLER</sequence>
<evidence type="ECO:0000313" key="1">
    <source>
        <dbReference type="EMBL" id="NBC70195.1"/>
    </source>
</evidence>